<evidence type="ECO:0000256" key="3">
    <source>
        <dbReference type="PROSITE-ProRule" id="PRU01191"/>
    </source>
</evidence>
<evidence type="ECO:0000313" key="5">
    <source>
        <dbReference type="EMBL" id="KAL0323401.1"/>
    </source>
</evidence>
<feature type="region of interest" description="Disordered" evidence="4">
    <location>
        <begin position="1"/>
        <end position="21"/>
    </location>
</feature>
<evidence type="ECO:0000256" key="4">
    <source>
        <dbReference type="SAM" id="MobiDB-lite"/>
    </source>
</evidence>
<feature type="region of interest" description="SAW" evidence="3">
    <location>
        <begin position="408"/>
        <end position="484"/>
    </location>
</feature>
<comment type="similarity">
    <text evidence="3">Belongs to the GRAS family.</text>
</comment>
<comment type="caution">
    <text evidence="5">The sequence shown here is derived from an EMBL/GenBank/DDBJ whole genome shotgun (WGS) entry which is preliminary data.</text>
</comment>
<organism evidence="5">
    <name type="scientific">Sesamum angustifolium</name>
    <dbReference type="NCBI Taxonomy" id="2727405"/>
    <lineage>
        <taxon>Eukaryota</taxon>
        <taxon>Viridiplantae</taxon>
        <taxon>Streptophyta</taxon>
        <taxon>Embryophyta</taxon>
        <taxon>Tracheophyta</taxon>
        <taxon>Spermatophyta</taxon>
        <taxon>Magnoliopsida</taxon>
        <taxon>eudicotyledons</taxon>
        <taxon>Gunneridae</taxon>
        <taxon>Pentapetalae</taxon>
        <taxon>asterids</taxon>
        <taxon>lamiids</taxon>
        <taxon>Lamiales</taxon>
        <taxon>Pedaliaceae</taxon>
        <taxon>Sesamum</taxon>
    </lineage>
</organism>
<dbReference type="InterPro" id="IPR005202">
    <property type="entry name" value="TF_GRAS"/>
</dbReference>
<dbReference type="PANTHER" id="PTHR31636">
    <property type="entry name" value="OSJNBA0084A10.13 PROTEIN-RELATED"/>
    <property type="match status" value="1"/>
</dbReference>
<dbReference type="EMBL" id="JACGWK010000012">
    <property type="protein sequence ID" value="KAL0323401.1"/>
    <property type="molecule type" value="Genomic_DNA"/>
</dbReference>
<name>A0AAW2LWL5_9LAMI</name>
<feature type="region of interest" description="Disordered" evidence="4">
    <location>
        <begin position="90"/>
        <end position="110"/>
    </location>
</feature>
<dbReference type="PROSITE" id="PS50985">
    <property type="entry name" value="GRAS"/>
    <property type="match status" value="1"/>
</dbReference>
<reference evidence="5" key="2">
    <citation type="journal article" date="2024" name="Plant">
        <title>Genomic evolution and insights into agronomic trait innovations of Sesamum species.</title>
        <authorList>
            <person name="Miao H."/>
            <person name="Wang L."/>
            <person name="Qu L."/>
            <person name="Liu H."/>
            <person name="Sun Y."/>
            <person name="Le M."/>
            <person name="Wang Q."/>
            <person name="Wei S."/>
            <person name="Zheng Y."/>
            <person name="Lin W."/>
            <person name="Duan Y."/>
            <person name="Cao H."/>
            <person name="Xiong S."/>
            <person name="Wang X."/>
            <person name="Wei L."/>
            <person name="Li C."/>
            <person name="Ma Q."/>
            <person name="Ju M."/>
            <person name="Zhao R."/>
            <person name="Li G."/>
            <person name="Mu C."/>
            <person name="Tian Q."/>
            <person name="Mei H."/>
            <person name="Zhang T."/>
            <person name="Gao T."/>
            <person name="Zhang H."/>
        </authorList>
    </citation>
    <scope>NUCLEOTIDE SEQUENCE</scope>
    <source>
        <strain evidence="5">G01</strain>
    </source>
</reference>
<feature type="compositionally biased region" description="Polar residues" evidence="4">
    <location>
        <begin position="90"/>
        <end position="101"/>
    </location>
</feature>
<comment type="caution">
    <text evidence="3">Lacks conserved residue(s) required for the propagation of feature annotation.</text>
</comment>
<keyword evidence="1" id="KW-0805">Transcription regulation</keyword>
<accession>A0AAW2LWL5</accession>
<reference evidence="5" key="1">
    <citation type="submission" date="2020-06" db="EMBL/GenBank/DDBJ databases">
        <authorList>
            <person name="Li T."/>
            <person name="Hu X."/>
            <person name="Zhang T."/>
            <person name="Song X."/>
            <person name="Zhang H."/>
            <person name="Dai N."/>
            <person name="Sheng W."/>
            <person name="Hou X."/>
            <person name="Wei L."/>
        </authorList>
    </citation>
    <scope>NUCLEOTIDE SEQUENCE</scope>
    <source>
        <strain evidence="5">G01</strain>
        <tissue evidence="5">Leaf</tissue>
    </source>
</reference>
<sequence>MASQCGEAKTKTDSGSPSVVSHLAEAKNQVPWTPQPPFQILNKYASHIKRFRRGKIISPAPETTVSHFPHQELSADSILELAKMRLLQHTSQGTGDSNSGYPFSYEPDLSSENNKDVELTSYLLNAAEKFTNQQFDCAERLLRRCILLSSNADSPVERVIKFFAEALRERVDIERGKIDLHKNIFHLEDTLFDYHPTILALEQKLPSPQITQFTAIQAVLDGVGTARKIHLVDFGIKTGVHWSIMMQGLANQENCQLELLKITAVGTSKVRLDETGRRLSSFAESMNLPFLYKTVVSETKGLKKDSFEFDHDEVVAVYSGLCLWSQLAWPNQLKQFLQFIKNLNPCVIVVNEIEASTNTSIFMDRYHGALSFTIATLDCLDTCLKGDTIYRKIIEDVFFRAMIRNIITAEDEERIYRHAKISFWRELFAEFNIVGVDLSDSSLYQARLLIKGNAAWNSCTLDMNGNYMVMGWKGTPLQSISAWKIHEQNNQHG</sequence>
<dbReference type="Pfam" id="PF03514">
    <property type="entry name" value="GRAS"/>
    <property type="match status" value="1"/>
</dbReference>
<keyword evidence="2" id="KW-0804">Transcription</keyword>
<evidence type="ECO:0000256" key="1">
    <source>
        <dbReference type="ARBA" id="ARBA00023015"/>
    </source>
</evidence>
<gene>
    <name evidence="5" type="ORF">Sangu_1959400</name>
</gene>
<protein>
    <submittedName>
        <fullName evidence="5">DELLA protein RGL2</fullName>
    </submittedName>
</protein>
<evidence type="ECO:0000256" key="2">
    <source>
        <dbReference type="ARBA" id="ARBA00023163"/>
    </source>
</evidence>
<dbReference type="AlphaFoldDB" id="A0AAW2LWL5"/>
<proteinExistence type="inferred from homology"/>